<accession>A0ABR1P3N2</accession>
<gene>
    <name evidence="1" type="ORF">SLS63_008034</name>
</gene>
<sequence length="101" mass="11842">MTEQASQQAQPTQLLKFSAHHFRAEGVDEQAFAKWYQEEQIPRMIKIIQKHGITRYDLGKVIKFEEGWIDTSRAECQIGWETTFLQDGKIVNVDELKEYPN</sequence>
<evidence type="ECO:0000313" key="1">
    <source>
        <dbReference type="EMBL" id="KAK7725579.1"/>
    </source>
</evidence>
<name>A0ABR1P3N2_DIAER</name>
<evidence type="ECO:0000313" key="2">
    <source>
        <dbReference type="Proteomes" id="UP001430848"/>
    </source>
</evidence>
<dbReference type="Proteomes" id="UP001430848">
    <property type="component" value="Unassembled WGS sequence"/>
</dbReference>
<keyword evidence="2" id="KW-1185">Reference proteome</keyword>
<organism evidence="1 2">
    <name type="scientific">Diaporthe eres</name>
    <name type="common">Phomopsis oblonga</name>
    <dbReference type="NCBI Taxonomy" id="83184"/>
    <lineage>
        <taxon>Eukaryota</taxon>
        <taxon>Fungi</taxon>
        <taxon>Dikarya</taxon>
        <taxon>Ascomycota</taxon>
        <taxon>Pezizomycotina</taxon>
        <taxon>Sordariomycetes</taxon>
        <taxon>Sordariomycetidae</taxon>
        <taxon>Diaporthales</taxon>
        <taxon>Diaporthaceae</taxon>
        <taxon>Diaporthe</taxon>
        <taxon>Diaporthe eres species complex</taxon>
    </lineage>
</organism>
<reference evidence="1 2" key="1">
    <citation type="submission" date="2024-02" db="EMBL/GenBank/DDBJ databases">
        <title>De novo assembly and annotation of 12 fungi associated with fruit tree decline syndrome in Ontario, Canada.</title>
        <authorList>
            <person name="Sulman M."/>
            <person name="Ellouze W."/>
            <person name="Ilyukhin E."/>
        </authorList>
    </citation>
    <scope>NUCLEOTIDE SEQUENCE [LARGE SCALE GENOMIC DNA]</scope>
    <source>
        <strain evidence="1 2">M169</strain>
    </source>
</reference>
<dbReference type="EMBL" id="JAKNSF020000048">
    <property type="protein sequence ID" value="KAK7725579.1"/>
    <property type="molecule type" value="Genomic_DNA"/>
</dbReference>
<protein>
    <submittedName>
        <fullName evidence="1">Uncharacterized protein</fullName>
    </submittedName>
</protein>
<proteinExistence type="predicted"/>
<comment type="caution">
    <text evidence="1">The sequence shown here is derived from an EMBL/GenBank/DDBJ whole genome shotgun (WGS) entry which is preliminary data.</text>
</comment>